<dbReference type="InterPro" id="IPR036388">
    <property type="entry name" value="WH-like_DNA-bd_sf"/>
</dbReference>
<sequence length="288" mass="31742">MPAPDFKRLSVFRTVVASGGVIAAARALHKSPSAVTYDLQQLEAQLGAKLFRKSGRRLALTPQGRTLAASIERAYLDLQHAWDGVGEAEGLEPLRIACVSGFGRYRLVPRLMKLLPRERPVEVLFRTAAGVLTLLETGRVALGVSYRPLVTSGIASALLGEEELALVGPKSRRAAPAPEDIPRLPFVTYEEFEYVFFRWFEANGIPLPQPWRRVDHFEELEEALESVAAGRGWSVVPLDSALGRAYGSRVQVHRLRGRICTNEIHLVGSERELRSEDAALLKRAAAKA</sequence>
<dbReference type="PANTHER" id="PTHR30126">
    <property type="entry name" value="HTH-TYPE TRANSCRIPTIONAL REGULATOR"/>
    <property type="match status" value="1"/>
</dbReference>
<dbReference type="Gene3D" id="3.40.190.290">
    <property type="match status" value="1"/>
</dbReference>
<dbReference type="EMBL" id="SZUA01000002">
    <property type="protein sequence ID" value="TKR30829.1"/>
    <property type="molecule type" value="Genomic_DNA"/>
</dbReference>
<evidence type="ECO:0000256" key="4">
    <source>
        <dbReference type="ARBA" id="ARBA00023163"/>
    </source>
</evidence>
<dbReference type="Gene3D" id="1.10.10.10">
    <property type="entry name" value="Winged helix-like DNA-binding domain superfamily/Winged helix DNA-binding domain"/>
    <property type="match status" value="1"/>
</dbReference>
<dbReference type="SUPFAM" id="SSF53850">
    <property type="entry name" value="Periplasmic binding protein-like II"/>
    <property type="match status" value="1"/>
</dbReference>
<evidence type="ECO:0000259" key="5">
    <source>
        <dbReference type="PROSITE" id="PS50931"/>
    </source>
</evidence>
<evidence type="ECO:0000313" key="6">
    <source>
        <dbReference type="EMBL" id="TKR30829.1"/>
    </source>
</evidence>
<dbReference type="PANTHER" id="PTHR30126:SF39">
    <property type="entry name" value="HTH-TYPE TRANSCRIPTIONAL REGULATOR CYSL"/>
    <property type="match status" value="1"/>
</dbReference>
<evidence type="ECO:0000256" key="3">
    <source>
        <dbReference type="ARBA" id="ARBA00023125"/>
    </source>
</evidence>
<keyword evidence="2" id="KW-0805">Transcription regulation</keyword>
<comment type="similarity">
    <text evidence="1">Belongs to the LysR transcriptional regulatory family.</text>
</comment>
<dbReference type="PROSITE" id="PS50931">
    <property type="entry name" value="HTH_LYSR"/>
    <property type="match status" value="1"/>
</dbReference>
<dbReference type="SUPFAM" id="SSF46785">
    <property type="entry name" value="Winged helix' DNA-binding domain"/>
    <property type="match status" value="1"/>
</dbReference>
<keyword evidence="3" id="KW-0238">DNA-binding</keyword>
<feature type="domain" description="HTH lysR-type" evidence="5">
    <location>
        <begin position="4"/>
        <end position="61"/>
    </location>
</feature>
<comment type="caution">
    <text evidence="6">The sequence shown here is derived from an EMBL/GenBank/DDBJ whole genome shotgun (WGS) entry which is preliminary data.</text>
</comment>
<evidence type="ECO:0000256" key="1">
    <source>
        <dbReference type="ARBA" id="ARBA00009437"/>
    </source>
</evidence>
<dbReference type="CDD" id="cd05466">
    <property type="entry name" value="PBP2_LTTR_substrate"/>
    <property type="match status" value="1"/>
</dbReference>
<protein>
    <submittedName>
        <fullName evidence="6">LysR family transcriptional regulator</fullName>
    </submittedName>
</protein>
<dbReference type="GO" id="GO:0000976">
    <property type="term" value="F:transcription cis-regulatory region binding"/>
    <property type="evidence" value="ECO:0007669"/>
    <property type="project" value="TreeGrafter"/>
</dbReference>
<name>A0A4U5JWH2_9GAMM</name>
<accession>A0A4U5JWH2</accession>
<keyword evidence="4" id="KW-0804">Transcription</keyword>
<proteinExistence type="inferred from homology"/>
<gene>
    <name evidence="6" type="ORF">FCE95_12090</name>
</gene>
<dbReference type="InterPro" id="IPR005119">
    <property type="entry name" value="LysR_subst-bd"/>
</dbReference>
<dbReference type="InterPro" id="IPR036390">
    <property type="entry name" value="WH_DNA-bd_sf"/>
</dbReference>
<dbReference type="Pfam" id="PF00126">
    <property type="entry name" value="HTH_1"/>
    <property type="match status" value="1"/>
</dbReference>
<dbReference type="RefSeq" id="WP_137267260.1">
    <property type="nucleotide sequence ID" value="NZ_SZUA01000002.1"/>
</dbReference>
<evidence type="ECO:0000313" key="7">
    <source>
        <dbReference type="Proteomes" id="UP000308707"/>
    </source>
</evidence>
<dbReference type="AlphaFoldDB" id="A0A4U5JWH2"/>
<dbReference type="InterPro" id="IPR000847">
    <property type="entry name" value="LysR_HTH_N"/>
</dbReference>
<reference evidence="6 7" key="1">
    <citation type="submission" date="2019-04" db="EMBL/GenBank/DDBJ databases">
        <title>Reference strain of H23.</title>
        <authorList>
            <person name="Luo X."/>
        </authorList>
    </citation>
    <scope>NUCLEOTIDE SEQUENCE [LARGE SCALE GENOMIC DNA]</scope>
    <source>
        <strain evidence="6 7">H23</strain>
    </source>
</reference>
<organism evidence="6 7">
    <name type="scientific">Luteimonas gilva</name>
    <dbReference type="NCBI Taxonomy" id="2572684"/>
    <lineage>
        <taxon>Bacteria</taxon>
        <taxon>Pseudomonadati</taxon>
        <taxon>Pseudomonadota</taxon>
        <taxon>Gammaproteobacteria</taxon>
        <taxon>Lysobacterales</taxon>
        <taxon>Lysobacteraceae</taxon>
        <taxon>Luteimonas</taxon>
    </lineage>
</organism>
<dbReference type="OrthoDB" id="8850588at2"/>
<dbReference type="Pfam" id="PF03466">
    <property type="entry name" value="LysR_substrate"/>
    <property type="match status" value="1"/>
</dbReference>
<dbReference type="GO" id="GO:0003700">
    <property type="term" value="F:DNA-binding transcription factor activity"/>
    <property type="evidence" value="ECO:0007669"/>
    <property type="project" value="InterPro"/>
</dbReference>
<keyword evidence="7" id="KW-1185">Reference proteome</keyword>
<dbReference type="Proteomes" id="UP000308707">
    <property type="component" value="Unassembled WGS sequence"/>
</dbReference>
<evidence type="ECO:0000256" key="2">
    <source>
        <dbReference type="ARBA" id="ARBA00023015"/>
    </source>
</evidence>